<evidence type="ECO:0000256" key="2">
    <source>
        <dbReference type="ARBA" id="ARBA00022980"/>
    </source>
</evidence>
<dbReference type="Proteomes" id="UP001165121">
    <property type="component" value="Unassembled WGS sequence"/>
</dbReference>
<evidence type="ECO:0000256" key="1">
    <source>
        <dbReference type="ARBA" id="ARBA00007926"/>
    </source>
</evidence>
<feature type="compositionally biased region" description="Basic and acidic residues" evidence="5">
    <location>
        <begin position="434"/>
        <end position="448"/>
    </location>
</feature>
<dbReference type="InterPro" id="IPR029004">
    <property type="entry name" value="Ribosomal_eL28/Mak16"/>
</dbReference>
<feature type="compositionally biased region" description="Polar residues" evidence="5">
    <location>
        <begin position="553"/>
        <end position="566"/>
    </location>
</feature>
<comment type="similarity">
    <text evidence="1">Belongs to the eukaryotic ribosomal protein eL28 family.</text>
</comment>
<dbReference type="GO" id="GO:0003735">
    <property type="term" value="F:structural constituent of ribosome"/>
    <property type="evidence" value="ECO:0007669"/>
    <property type="project" value="InterPro"/>
</dbReference>
<dbReference type="GO" id="GO:0005840">
    <property type="term" value="C:ribosome"/>
    <property type="evidence" value="ECO:0007669"/>
    <property type="project" value="UniProtKB-KW"/>
</dbReference>
<dbReference type="SUPFAM" id="SSF49879">
    <property type="entry name" value="SMAD/FHA domain"/>
    <property type="match status" value="1"/>
</dbReference>
<feature type="region of interest" description="Disordered" evidence="5">
    <location>
        <begin position="304"/>
        <end position="331"/>
    </location>
</feature>
<proteinExistence type="inferred from homology"/>
<evidence type="ECO:0000256" key="5">
    <source>
        <dbReference type="SAM" id="MobiDB-lite"/>
    </source>
</evidence>
<gene>
    <name evidence="7" type="ORF">Pfra01_000184400</name>
</gene>
<comment type="caution">
    <text evidence="7">The sequence shown here is derived from an EMBL/GenBank/DDBJ whole genome shotgun (WGS) entry which is preliminary data.</text>
</comment>
<evidence type="ECO:0000256" key="4">
    <source>
        <dbReference type="SAM" id="Coils"/>
    </source>
</evidence>
<feature type="compositionally biased region" description="Acidic residues" evidence="5">
    <location>
        <begin position="520"/>
        <end position="531"/>
    </location>
</feature>
<dbReference type="EMBL" id="BSXT01000145">
    <property type="protein sequence ID" value="GMF19006.1"/>
    <property type="molecule type" value="Genomic_DNA"/>
</dbReference>
<evidence type="ECO:0000256" key="3">
    <source>
        <dbReference type="ARBA" id="ARBA00023274"/>
    </source>
</evidence>
<dbReference type="PANTHER" id="PTHR10544">
    <property type="entry name" value="60S RIBOSOMAL PROTEIN L28"/>
    <property type="match status" value="1"/>
</dbReference>
<dbReference type="AlphaFoldDB" id="A0A9W6TSV4"/>
<dbReference type="GO" id="GO:0006412">
    <property type="term" value="P:translation"/>
    <property type="evidence" value="ECO:0007669"/>
    <property type="project" value="InterPro"/>
</dbReference>
<keyword evidence="2" id="KW-0689">Ribosomal protein</keyword>
<keyword evidence="3" id="KW-0687">Ribonucleoprotein</keyword>
<keyword evidence="4" id="KW-0175">Coiled coil</keyword>
<evidence type="ECO:0000259" key="6">
    <source>
        <dbReference type="Pfam" id="PF01778"/>
    </source>
</evidence>
<dbReference type="Gene3D" id="3.30.390.110">
    <property type="match status" value="1"/>
</dbReference>
<dbReference type="GO" id="GO:1990904">
    <property type="term" value="C:ribonucleoprotein complex"/>
    <property type="evidence" value="ECO:0007669"/>
    <property type="project" value="UniProtKB-KW"/>
</dbReference>
<feature type="compositionally biased region" description="Basic and acidic residues" evidence="5">
    <location>
        <begin position="568"/>
        <end position="577"/>
    </location>
</feature>
<dbReference type="InterPro" id="IPR008984">
    <property type="entry name" value="SMAD_FHA_dom_sf"/>
</dbReference>
<dbReference type="InterPro" id="IPR002672">
    <property type="entry name" value="Ribosomal_eL28"/>
</dbReference>
<dbReference type="FunFam" id="3.30.390.110:FF:000004">
    <property type="entry name" value="Large subunit ribosomal protein L28e"/>
    <property type="match status" value="1"/>
</dbReference>
<dbReference type="OrthoDB" id="79569at2759"/>
<feature type="domain" description="Ribosomal eL28/Mak16" evidence="6">
    <location>
        <begin position="12"/>
        <end position="123"/>
    </location>
</feature>
<dbReference type="Gene3D" id="2.60.200.20">
    <property type="match status" value="1"/>
</dbReference>
<keyword evidence="8" id="KW-1185">Reference proteome</keyword>
<protein>
    <submittedName>
        <fullName evidence="7">Unnamed protein product</fullName>
    </submittedName>
</protein>
<name>A0A9W6TSV4_9STRA</name>
<sequence>MDGRRIMSSDTLTWLLTKNTSSFLVKRNGNEFAREKFNLLNRNCRKYSGLASTKAVDVSLADKKVTLTTKIEKAAKKPVKAENAVPLRKGARGGANTIRANISRNYYRRDLKKAALAKWSRLSTVAKVEKGASPAVITGSLSCRIANLVCIVIIHQVSSRRRPSAAVASRLKRQELQVSSAALRSMANVRTARAEAAMPFLRSLDDVRSSRELRSSKTLIGSAAATCDVVVTGDDVLELHALLNLAADKASAKLVPFSTTDAGVCYVNDVVVPREGAIVVHGDRVAFGHPRNAFLFELTPHPQMKATPAGTAQQSTETEHSILRSADPRSSGANRVFRRALDTLRGDRKATIPDPSVVSSIQSNLTAIRNRGSAPSTDSLALSPSTSKDQLSKFLLEASTDSLLSDYVERKLKQRQSGSRTRSRQSSVTSSLNRESRLTDRVHQSRQERNVAEIEKLRLSQRIREVNDVRLPKLSCDVPQRLSYLSPSAKSVRNRQPLWTNDHHDPMLGSIDNVTVSNNNEDDEEDDEDDLPAMMEKRATPLSVHLSPGVSASIKTENSEQDSSSHPLGHEKTENVEQKLQGHVKAEEPEQELPSQLQHQTLPQPSVESLPVSDSYASLHEQENKRQSYNSSKARGFFAKAMSLGLNDLTRSNSRPTNPGQQEAKAIVRRHLAFRRWELLTQQHRVKHQLNEVQHGEQSKIDAHLERISERHYLHKSVQPLLSQILRRWSAISANHKKRLHILRKVFLHSTSKLLLRAWTKWNENTRLEQKFTVLKTQTEQRIQQMTERFSNQHNQMQRSMRESHAEQLQKLMELIEEKDHQLEEIKRQQRAEALEKVRHTKTNLE</sequence>
<dbReference type="Pfam" id="PF01778">
    <property type="entry name" value="Ribosomal_L28e"/>
    <property type="match status" value="1"/>
</dbReference>
<feature type="coiled-coil region" evidence="4">
    <location>
        <begin position="802"/>
        <end position="833"/>
    </location>
</feature>
<evidence type="ECO:0000313" key="7">
    <source>
        <dbReference type="EMBL" id="GMF19006.1"/>
    </source>
</evidence>
<feature type="compositionally biased region" description="Low complexity" evidence="5">
    <location>
        <begin position="415"/>
        <end position="431"/>
    </location>
</feature>
<feature type="region of interest" description="Disordered" evidence="5">
    <location>
        <begin position="412"/>
        <end position="448"/>
    </location>
</feature>
<accession>A0A9W6TSV4</accession>
<organism evidence="7 8">
    <name type="scientific">Phytophthora fragariaefolia</name>
    <dbReference type="NCBI Taxonomy" id="1490495"/>
    <lineage>
        <taxon>Eukaryota</taxon>
        <taxon>Sar</taxon>
        <taxon>Stramenopiles</taxon>
        <taxon>Oomycota</taxon>
        <taxon>Peronosporomycetes</taxon>
        <taxon>Peronosporales</taxon>
        <taxon>Peronosporaceae</taxon>
        <taxon>Phytophthora</taxon>
    </lineage>
</organism>
<evidence type="ECO:0000313" key="8">
    <source>
        <dbReference type="Proteomes" id="UP001165121"/>
    </source>
</evidence>
<reference evidence="7" key="1">
    <citation type="submission" date="2023-04" db="EMBL/GenBank/DDBJ databases">
        <title>Phytophthora fragariaefolia NBRC 109709.</title>
        <authorList>
            <person name="Ichikawa N."/>
            <person name="Sato H."/>
            <person name="Tonouchi N."/>
        </authorList>
    </citation>
    <scope>NUCLEOTIDE SEQUENCE</scope>
    <source>
        <strain evidence="7">NBRC 109709</strain>
    </source>
</reference>
<feature type="region of interest" description="Disordered" evidence="5">
    <location>
        <begin position="495"/>
        <end position="612"/>
    </location>
</feature>